<dbReference type="AlphaFoldDB" id="A0A8B9ARP5"/>
<proteinExistence type="predicted"/>
<dbReference type="RefSeq" id="XP_038989120.1">
    <property type="nucleotide sequence ID" value="XM_039133192.1"/>
</dbReference>
<dbReference type="Proteomes" id="UP000228380">
    <property type="component" value="Chromosome 13"/>
</dbReference>
<feature type="compositionally biased region" description="Basic and acidic residues" evidence="1">
    <location>
        <begin position="27"/>
        <end position="47"/>
    </location>
</feature>
<accession>A0A8B9ARP5</accession>
<feature type="region of interest" description="Disordered" evidence="1">
    <location>
        <begin position="1"/>
        <end position="51"/>
    </location>
</feature>
<evidence type="ECO:0000256" key="1">
    <source>
        <dbReference type="SAM" id="MobiDB-lite"/>
    </source>
</evidence>
<evidence type="ECO:0000313" key="2">
    <source>
        <dbReference type="Proteomes" id="UP000228380"/>
    </source>
</evidence>
<name>A0A8B9ARP5_PHODC</name>
<sequence length="168" mass="18030">MLADHSTGGVEAAQRGGVDVRGGGVHRQGDRPRREGGGDHQPRREGAPAEVTANGALQVVREAQLAGMGHVAGVYDSATGISGPSIYDVLDGITSFFSNLFSRSQPLAPGEFLSKVVETDVTYTLIKARLTEDLRRWRDCRLLHSSLMFKEAQERAEAAGSSLDKPLE</sequence>
<evidence type="ECO:0000313" key="3">
    <source>
        <dbReference type="RefSeq" id="XP_038989120.1"/>
    </source>
</evidence>
<reference evidence="3" key="2">
    <citation type="submission" date="2025-08" db="UniProtKB">
        <authorList>
            <consortium name="RefSeq"/>
        </authorList>
    </citation>
    <scope>IDENTIFICATION</scope>
    <source>
        <tissue evidence="3">Young leaves</tissue>
    </source>
</reference>
<protein>
    <submittedName>
        <fullName evidence="3">Protein PLASTID TRANSCRIPTIONALLY ACTIVE 16, chloroplastic-like</fullName>
    </submittedName>
</protein>
<gene>
    <name evidence="3" type="primary">LOC103716777</name>
</gene>
<dbReference type="GeneID" id="103716777"/>
<dbReference type="PANTHER" id="PTHR47711:SF2">
    <property type="entry name" value="PROTEIN PLASTID TRANSCRIPTIONALLY ACTIVE 16, CHLOROPLASTIC"/>
    <property type="match status" value="1"/>
</dbReference>
<dbReference type="OrthoDB" id="1905250at2759"/>
<organism evidence="2 3">
    <name type="scientific">Phoenix dactylifera</name>
    <name type="common">Date palm</name>
    <dbReference type="NCBI Taxonomy" id="42345"/>
    <lineage>
        <taxon>Eukaryota</taxon>
        <taxon>Viridiplantae</taxon>
        <taxon>Streptophyta</taxon>
        <taxon>Embryophyta</taxon>
        <taxon>Tracheophyta</taxon>
        <taxon>Spermatophyta</taxon>
        <taxon>Magnoliopsida</taxon>
        <taxon>Liliopsida</taxon>
        <taxon>Arecaceae</taxon>
        <taxon>Coryphoideae</taxon>
        <taxon>Phoeniceae</taxon>
        <taxon>Phoenix</taxon>
    </lineage>
</organism>
<dbReference type="PANTHER" id="PTHR47711">
    <property type="entry name" value="PROTEIN PLASTID TRANSCRIPTIONALLY ACTIVE 16, CHLOROPLASTIC"/>
    <property type="match status" value="1"/>
</dbReference>
<keyword evidence="2" id="KW-1185">Reference proteome</keyword>
<reference evidence="2" key="1">
    <citation type="journal article" date="2019" name="Nat. Commun.">
        <title>Genome-wide association mapping of date palm fruit traits.</title>
        <authorList>
            <person name="Hazzouri K.M."/>
            <person name="Gros-Balthazard M."/>
            <person name="Flowers J.M."/>
            <person name="Copetti D."/>
            <person name="Lemansour A."/>
            <person name="Lebrun M."/>
            <person name="Masmoudi K."/>
            <person name="Ferrand S."/>
            <person name="Dhar M.I."/>
            <person name="Fresquez Z.A."/>
            <person name="Rosas U."/>
            <person name="Zhang J."/>
            <person name="Talag J."/>
            <person name="Lee S."/>
            <person name="Kudrna D."/>
            <person name="Powell R.F."/>
            <person name="Leitch I.J."/>
            <person name="Krueger R.R."/>
            <person name="Wing R.A."/>
            <person name="Amiri K.M.A."/>
            <person name="Purugganan M.D."/>
        </authorList>
    </citation>
    <scope>NUCLEOTIDE SEQUENCE [LARGE SCALE GENOMIC DNA]</scope>
    <source>
        <strain evidence="2">cv. Khalas</strain>
    </source>
</reference>
<dbReference type="KEGG" id="pda:103716777"/>